<dbReference type="Proteomes" id="UP000094336">
    <property type="component" value="Unassembled WGS sequence"/>
</dbReference>
<dbReference type="GeneID" id="30145410"/>
<evidence type="ECO:0000313" key="2">
    <source>
        <dbReference type="Proteomes" id="UP000094336"/>
    </source>
</evidence>
<keyword evidence="2" id="KW-1185">Reference proteome</keyword>
<name>A0A1E3R064_9ASCO</name>
<dbReference type="EMBL" id="KV454426">
    <property type="protein sequence ID" value="ODQ82752.1"/>
    <property type="molecule type" value="Genomic_DNA"/>
</dbReference>
<evidence type="ECO:0000313" key="1">
    <source>
        <dbReference type="EMBL" id="ODQ82752.1"/>
    </source>
</evidence>
<accession>A0A1E3R064</accession>
<protein>
    <submittedName>
        <fullName evidence="1">Uncharacterized protein</fullName>
    </submittedName>
</protein>
<sequence length="113" mass="12811">MWNVLCRPPGSQVIECVGYVYPTKIETNKSFPALVSCTVYGFSEFLPCGLTSRSRVQDFDGGTDIRTVSERHPQWPDLLSNSNHKIPRIAQCEKQSRTNASEVDFSREGYEIH</sequence>
<dbReference type="AlphaFoldDB" id="A0A1E3R064"/>
<dbReference type="RefSeq" id="XP_018988080.1">
    <property type="nucleotide sequence ID" value="XM_019127557.1"/>
</dbReference>
<proteinExistence type="predicted"/>
<organism evidence="1 2">
    <name type="scientific">Babjeviella inositovora NRRL Y-12698</name>
    <dbReference type="NCBI Taxonomy" id="984486"/>
    <lineage>
        <taxon>Eukaryota</taxon>
        <taxon>Fungi</taxon>
        <taxon>Dikarya</taxon>
        <taxon>Ascomycota</taxon>
        <taxon>Saccharomycotina</taxon>
        <taxon>Pichiomycetes</taxon>
        <taxon>Serinales incertae sedis</taxon>
        <taxon>Babjeviella</taxon>
    </lineage>
</organism>
<reference evidence="2" key="1">
    <citation type="submission" date="2016-05" db="EMBL/GenBank/DDBJ databases">
        <title>Comparative genomics of biotechnologically important yeasts.</title>
        <authorList>
            <consortium name="DOE Joint Genome Institute"/>
            <person name="Riley R."/>
            <person name="Haridas S."/>
            <person name="Wolfe K.H."/>
            <person name="Lopes M.R."/>
            <person name="Hittinger C.T."/>
            <person name="Goker M."/>
            <person name="Salamov A."/>
            <person name="Wisecaver J."/>
            <person name="Long T.M."/>
            <person name="Aerts A.L."/>
            <person name="Barry K."/>
            <person name="Choi C."/>
            <person name="Clum A."/>
            <person name="Coughlan A.Y."/>
            <person name="Deshpande S."/>
            <person name="Douglass A.P."/>
            <person name="Hanson S.J."/>
            <person name="Klenk H.-P."/>
            <person name="Labutti K."/>
            <person name="Lapidus A."/>
            <person name="Lindquist E."/>
            <person name="Lipzen A."/>
            <person name="Meier-Kolthoff J.P."/>
            <person name="Ohm R.A."/>
            <person name="Otillar R.P."/>
            <person name="Pangilinan J."/>
            <person name="Peng Y."/>
            <person name="Rokas A."/>
            <person name="Rosa C.A."/>
            <person name="Scheuner C."/>
            <person name="Sibirny A.A."/>
            <person name="Slot J.C."/>
            <person name="Stielow J.B."/>
            <person name="Sun H."/>
            <person name="Kurtzman C.P."/>
            <person name="Blackwell M."/>
            <person name="Grigoriev I.V."/>
            <person name="Jeffries T.W."/>
        </authorList>
    </citation>
    <scope>NUCLEOTIDE SEQUENCE [LARGE SCALE GENOMIC DNA]</scope>
    <source>
        <strain evidence="2">NRRL Y-12698</strain>
    </source>
</reference>
<gene>
    <name evidence="1" type="ORF">BABINDRAFT_159267</name>
</gene>